<gene>
    <name evidence="1" type="ORF">Q6A48_20210</name>
</gene>
<organism evidence="1 2">
    <name type="scientific">Pseudomonas citrulli</name>
    <dbReference type="NCBI Taxonomy" id="3064347"/>
    <lineage>
        <taxon>Bacteria</taxon>
        <taxon>Pseudomonadati</taxon>
        <taxon>Pseudomonadota</taxon>
        <taxon>Gammaproteobacteria</taxon>
        <taxon>Pseudomonadales</taxon>
        <taxon>Pseudomonadaceae</taxon>
        <taxon>Pseudomonas</taxon>
    </lineage>
</organism>
<comment type="caution">
    <text evidence="1">The sequence shown here is derived from an EMBL/GenBank/DDBJ whole genome shotgun (WGS) entry which is preliminary data.</text>
</comment>
<dbReference type="EMBL" id="JAUQOP010000035">
    <property type="protein sequence ID" value="MDO7899214.1"/>
    <property type="molecule type" value="Genomic_DNA"/>
</dbReference>
<reference evidence="1 2" key="1">
    <citation type="submission" date="2023-07" db="EMBL/GenBank/DDBJ databases">
        <title>Identification of four novel Pseudomonas species associated with bacterial leaf spot of cucurbits.</title>
        <authorList>
            <person name="Fullem K.R."/>
        </authorList>
    </citation>
    <scope>NUCLEOTIDE SEQUENCE [LARGE SCALE GENOMIC DNA]</scope>
    <source>
        <strain evidence="1 2">K18</strain>
    </source>
</reference>
<dbReference type="Proteomes" id="UP001228019">
    <property type="component" value="Unassembled WGS sequence"/>
</dbReference>
<evidence type="ECO:0000313" key="2">
    <source>
        <dbReference type="Proteomes" id="UP001228019"/>
    </source>
</evidence>
<dbReference type="RefSeq" id="WP_304556007.1">
    <property type="nucleotide sequence ID" value="NZ_JAUQOP010000035.1"/>
</dbReference>
<accession>A0ABT9C4T7</accession>
<keyword evidence="2" id="KW-1185">Reference proteome</keyword>
<sequence length="237" mass="27688">MITLINKILSSNGYERLNIEPSSSNEIFYVFCLPEGNKREEYFVTIQLQKQSDTAAQELLLEKAQILFEEISNSGKVDRPFEKNCTLLICHEEEKISRQTILALEEDHYNFKKNVITYTLNELESLESYIIETGIEKITNAIISEIINSNSGRKFLTFKNDHTNKKDYYSLILKTALKLPFITYTPQEQQLTNLNDEIDKSLSLYQSSIYSQLMAYDSDWTDENIHQRVEEVWEKLV</sequence>
<dbReference type="InterPro" id="IPR046905">
    <property type="entry name" value="ABC-3C_MC1"/>
</dbReference>
<proteinExistence type="predicted"/>
<name>A0ABT9C4T7_9PSED</name>
<dbReference type="Pfam" id="PF20289">
    <property type="entry name" value="MComp1"/>
    <property type="match status" value="1"/>
</dbReference>
<evidence type="ECO:0000313" key="1">
    <source>
        <dbReference type="EMBL" id="MDO7899214.1"/>
    </source>
</evidence>
<protein>
    <submittedName>
        <fullName evidence="1">Uncharacterized protein</fullName>
    </submittedName>
</protein>